<dbReference type="Pfam" id="PF17862">
    <property type="entry name" value="AAA_lid_3"/>
    <property type="match status" value="1"/>
</dbReference>
<dbReference type="Gene3D" id="3.40.50.300">
    <property type="entry name" value="P-loop containing nucleotide triphosphate hydrolases"/>
    <property type="match status" value="1"/>
</dbReference>
<dbReference type="InterPro" id="IPR012340">
    <property type="entry name" value="NA-bd_OB-fold"/>
</dbReference>
<dbReference type="SUPFAM" id="SSF52540">
    <property type="entry name" value="P-loop containing nucleoside triphosphate hydrolases"/>
    <property type="match status" value="1"/>
</dbReference>
<dbReference type="SMART" id="SM00382">
    <property type="entry name" value="AAA"/>
    <property type="match status" value="1"/>
</dbReference>
<evidence type="ECO:0000256" key="3">
    <source>
        <dbReference type="ARBA" id="ARBA00022840"/>
    </source>
</evidence>
<evidence type="ECO:0000256" key="1">
    <source>
        <dbReference type="ARBA" id="ARBA00006914"/>
    </source>
</evidence>
<keyword evidence="2 5" id="KW-0547">Nucleotide-binding</keyword>
<dbReference type="Proteomes" id="UP001396334">
    <property type="component" value="Unassembled WGS sequence"/>
</dbReference>
<accession>A0ABR2QXU6</accession>
<comment type="similarity">
    <text evidence="1 5">Belongs to the AAA ATPase family.</text>
</comment>
<comment type="caution">
    <text evidence="8">The sequence shown here is derived from an EMBL/GenBank/DDBJ whole genome shotgun (WGS) entry which is preliminary data.</text>
</comment>
<dbReference type="InterPro" id="IPR050221">
    <property type="entry name" value="26S_Proteasome_ATPase"/>
</dbReference>
<evidence type="ECO:0000256" key="4">
    <source>
        <dbReference type="ARBA" id="ARBA00022942"/>
    </source>
</evidence>
<keyword evidence="9" id="KW-1185">Reference proteome</keyword>
<dbReference type="EMBL" id="JBBPBN010000030">
    <property type="protein sequence ID" value="KAK9005479.1"/>
    <property type="molecule type" value="Genomic_DNA"/>
</dbReference>
<keyword evidence="3 5" id="KW-0067">ATP-binding</keyword>
<keyword evidence="6" id="KW-0175">Coiled coil</keyword>
<evidence type="ECO:0000259" key="7">
    <source>
        <dbReference type="SMART" id="SM00382"/>
    </source>
</evidence>
<feature type="coiled-coil region" evidence="6">
    <location>
        <begin position="27"/>
        <end position="54"/>
    </location>
</feature>
<name>A0ABR2QXU6_9ROSI</name>
<dbReference type="Gene3D" id="2.40.50.140">
    <property type="entry name" value="Nucleic acid-binding proteins"/>
    <property type="match status" value="1"/>
</dbReference>
<dbReference type="InterPro" id="IPR027417">
    <property type="entry name" value="P-loop_NTPase"/>
</dbReference>
<protein>
    <recommendedName>
        <fullName evidence="7">AAA+ ATPase domain-containing protein</fullName>
    </recommendedName>
</protein>
<dbReference type="PROSITE" id="PS00674">
    <property type="entry name" value="AAA"/>
    <property type="match status" value="1"/>
</dbReference>
<evidence type="ECO:0000256" key="6">
    <source>
        <dbReference type="SAM" id="Coils"/>
    </source>
</evidence>
<proteinExistence type="inferred from homology"/>
<dbReference type="InterPro" id="IPR003593">
    <property type="entry name" value="AAA+_ATPase"/>
</dbReference>
<dbReference type="InterPro" id="IPR003959">
    <property type="entry name" value="ATPase_AAA_core"/>
</dbReference>
<dbReference type="InterPro" id="IPR003960">
    <property type="entry name" value="ATPase_AAA_CS"/>
</dbReference>
<feature type="domain" description="AAA+ ATPase" evidence="7">
    <location>
        <begin position="195"/>
        <end position="354"/>
    </location>
</feature>
<dbReference type="PANTHER" id="PTHR23073">
    <property type="entry name" value="26S PROTEASOME REGULATORY SUBUNIT"/>
    <property type="match status" value="1"/>
</dbReference>
<sequence length="438" mass="49209">MSSEEEEEDMFRIRVRSAMRIRDKMVKHETESRLEQAMEDLTAVKKEFEKTEQDLKYLRTAGEFVGRVGGHLDKERFIVGVDDGESYLGGCGSELLNKERLSKGTRRVVVGCISKVDKEILTSGTRVSLDRATLQISWILPPQVAAAVYYMAHQDPGNISYSALGGLSEQLQELRECVELPLLNPELFLKVGVKPPKGVLLYGPPGTGKTLLARAIASNVDATFLAVRLLFRIRFSSYLRVHLAIHVVSSSILGKYIGDGARLIRQMFSYARYHQPCIIFMDEIDAIGGRRSSRGKDCDSEVVKTMMELLNQLDGFNQLDNVKVIMATNQLDALDPALVRPGRLDRKIEIRLPNERSRMEILKIHVAPMAKQGEIDYEAVVRLAEGFNGADLQNVCMEAGMFAMRADRDHVIQGDFMKAVRKVNEAKKLEPSADWGRY</sequence>
<evidence type="ECO:0000256" key="2">
    <source>
        <dbReference type="ARBA" id="ARBA00022741"/>
    </source>
</evidence>
<dbReference type="Pfam" id="PF00004">
    <property type="entry name" value="AAA"/>
    <property type="match status" value="1"/>
</dbReference>
<keyword evidence="4" id="KW-0647">Proteasome</keyword>
<evidence type="ECO:0000313" key="9">
    <source>
        <dbReference type="Proteomes" id="UP001396334"/>
    </source>
</evidence>
<evidence type="ECO:0000313" key="8">
    <source>
        <dbReference type="EMBL" id="KAK9005479.1"/>
    </source>
</evidence>
<dbReference type="InterPro" id="IPR041569">
    <property type="entry name" value="AAA_lid_3"/>
</dbReference>
<evidence type="ECO:0000256" key="5">
    <source>
        <dbReference type="RuleBase" id="RU003651"/>
    </source>
</evidence>
<dbReference type="Gene3D" id="1.10.8.60">
    <property type="match status" value="1"/>
</dbReference>
<gene>
    <name evidence="8" type="ORF">V6N11_042910</name>
</gene>
<organism evidence="8 9">
    <name type="scientific">Hibiscus sabdariffa</name>
    <name type="common">roselle</name>
    <dbReference type="NCBI Taxonomy" id="183260"/>
    <lineage>
        <taxon>Eukaryota</taxon>
        <taxon>Viridiplantae</taxon>
        <taxon>Streptophyta</taxon>
        <taxon>Embryophyta</taxon>
        <taxon>Tracheophyta</taxon>
        <taxon>Spermatophyta</taxon>
        <taxon>Magnoliopsida</taxon>
        <taxon>eudicotyledons</taxon>
        <taxon>Gunneridae</taxon>
        <taxon>Pentapetalae</taxon>
        <taxon>rosids</taxon>
        <taxon>malvids</taxon>
        <taxon>Malvales</taxon>
        <taxon>Malvaceae</taxon>
        <taxon>Malvoideae</taxon>
        <taxon>Hibiscus</taxon>
    </lineage>
</organism>
<reference evidence="8 9" key="1">
    <citation type="journal article" date="2024" name="G3 (Bethesda)">
        <title>Genome assembly of Hibiscus sabdariffa L. provides insights into metabolisms of medicinal natural products.</title>
        <authorList>
            <person name="Kim T."/>
        </authorList>
    </citation>
    <scope>NUCLEOTIDE SEQUENCE [LARGE SCALE GENOMIC DNA]</scope>
    <source>
        <strain evidence="8">TK-2024</strain>
        <tissue evidence="8">Old leaves</tissue>
    </source>
</reference>